<sequence>MAKVAKRTKKFVKNRLEQTLQERRDHKKRSAHVRERQAKQTRRPERAANHDDDEDDAPVHDAPQDTCV</sequence>
<name>A0ABY8EQ00_MALFU</name>
<dbReference type="Proteomes" id="UP000818624">
    <property type="component" value="Chromosome 1"/>
</dbReference>
<protein>
    <submittedName>
        <fullName evidence="2">Uncharacterized protein</fullName>
    </submittedName>
</protein>
<gene>
    <name evidence="2" type="ORF">GLX27_001078</name>
</gene>
<dbReference type="EMBL" id="CP046234">
    <property type="protein sequence ID" value="WFD46443.1"/>
    <property type="molecule type" value="Genomic_DNA"/>
</dbReference>
<keyword evidence="3" id="KW-1185">Reference proteome</keyword>
<feature type="compositionally biased region" description="Basic and acidic residues" evidence="1">
    <location>
        <begin position="32"/>
        <end position="50"/>
    </location>
</feature>
<feature type="compositionally biased region" description="Basic and acidic residues" evidence="1">
    <location>
        <begin position="57"/>
        <end position="68"/>
    </location>
</feature>
<feature type="compositionally biased region" description="Basic residues" evidence="1">
    <location>
        <begin position="1"/>
        <end position="13"/>
    </location>
</feature>
<organism evidence="2 3">
    <name type="scientific">Malassezia furfur</name>
    <name type="common">Pityriasis versicolor infection agent</name>
    <name type="synonym">Pityrosporum furfur</name>
    <dbReference type="NCBI Taxonomy" id="55194"/>
    <lineage>
        <taxon>Eukaryota</taxon>
        <taxon>Fungi</taxon>
        <taxon>Dikarya</taxon>
        <taxon>Basidiomycota</taxon>
        <taxon>Ustilaginomycotina</taxon>
        <taxon>Malasseziomycetes</taxon>
        <taxon>Malasseziales</taxon>
        <taxon>Malasseziaceae</taxon>
        <taxon>Malassezia</taxon>
    </lineage>
</organism>
<accession>A0ABY8EQ00</accession>
<evidence type="ECO:0000256" key="1">
    <source>
        <dbReference type="SAM" id="MobiDB-lite"/>
    </source>
</evidence>
<proteinExistence type="predicted"/>
<reference evidence="2 3" key="1">
    <citation type="journal article" date="2020" name="Elife">
        <title>Loss of centromere function drives karyotype evolution in closely related Malassezia species.</title>
        <authorList>
            <person name="Sankaranarayanan S.R."/>
            <person name="Ianiri G."/>
            <person name="Coelho M.A."/>
            <person name="Reza M.H."/>
            <person name="Thimmappa B.C."/>
            <person name="Ganguly P."/>
            <person name="Vadnala R.N."/>
            <person name="Sun S."/>
            <person name="Siddharthan R."/>
            <person name="Tellgren-Roth C."/>
            <person name="Dawson T.L."/>
            <person name="Heitman J."/>
            <person name="Sanyal K."/>
        </authorList>
    </citation>
    <scope>NUCLEOTIDE SEQUENCE [LARGE SCALE GENOMIC DNA]</scope>
    <source>
        <strain evidence="2">CBS14141</strain>
    </source>
</reference>
<feature type="compositionally biased region" description="Basic and acidic residues" evidence="1">
    <location>
        <begin position="14"/>
        <end position="24"/>
    </location>
</feature>
<evidence type="ECO:0000313" key="2">
    <source>
        <dbReference type="EMBL" id="WFD46443.1"/>
    </source>
</evidence>
<feature type="region of interest" description="Disordered" evidence="1">
    <location>
        <begin position="1"/>
        <end position="68"/>
    </location>
</feature>
<evidence type="ECO:0000313" key="3">
    <source>
        <dbReference type="Proteomes" id="UP000818624"/>
    </source>
</evidence>